<dbReference type="Gene3D" id="2.150.10.10">
    <property type="entry name" value="Serralysin-like metalloprotease, C-terminal"/>
    <property type="match status" value="3"/>
</dbReference>
<dbReference type="Pfam" id="PF03629">
    <property type="entry name" value="SASA"/>
    <property type="match status" value="1"/>
</dbReference>
<dbReference type="InterPro" id="IPR011049">
    <property type="entry name" value="Serralysin-like_metalloprot_C"/>
</dbReference>
<dbReference type="InterPro" id="IPR001343">
    <property type="entry name" value="Hemolysn_Ca-bd"/>
</dbReference>
<evidence type="ECO:0000259" key="4">
    <source>
        <dbReference type="Pfam" id="PF03629"/>
    </source>
</evidence>
<reference evidence="6" key="1">
    <citation type="journal article" date="2013" name="Stand. Genomic Sci.">
        <title>Genome sequence of the Litoreibacter arenae type strain (DSM 19593(T)), a member of the Roseobacter clade isolated from sea sand.</title>
        <authorList>
            <person name="Riedel T."/>
            <person name="Fiebig A."/>
            <person name="Petersen J."/>
            <person name="Gronow S."/>
            <person name="Kyrpides N.C."/>
            <person name="Goker M."/>
            <person name="Klenk H.P."/>
        </authorList>
    </citation>
    <scope>NUCLEOTIDE SEQUENCE [LARGE SCALE GENOMIC DNA]</scope>
    <source>
        <strain evidence="6">DSM 19593</strain>
    </source>
</reference>
<evidence type="ECO:0000313" key="6">
    <source>
        <dbReference type="Proteomes" id="UP000015351"/>
    </source>
</evidence>
<dbReference type="STRING" id="1123360.thalar_00397"/>
<keyword evidence="2" id="KW-0964">Secreted</keyword>
<comment type="caution">
    <text evidence="5">The sequence shown here is derived from an EMBL/GenBank/DDBJ whole genome shotgun (WGS) entry which is preliminary data.</text>
</comment>
<dbReference type="InterPro" id="IPR036514">
    <property type="entry name" value="SGNH_hydro_sf"/>
</dbReference>
<dbReference type="InterPro" id="IPR005181">
    <property type="entry name" value="SASA"/>
</dbReference>
<dbReference type="GO" id="GO:0005509">
    <property type="term" value="F:calcium ion binding"/>
    <property type="evidence" value="ECO:0007669"/>
    <property type="project" value="InterPro"/>
</dbReference>
<organism evidence="5 6">
    <name type="scientific">Litoreibacter arenae DSM 19593</name>
    <dbReference type="NCBI Taxonomy" id="1123360"/>
    <lineage>
        <taxon>Bacteria</taxon>
        <taxon>Pseudomonadati</taxon>
        <taxon>Pseudomonadota</taxon>
        <taxon>Alphaproteobacteria</taxon>
        <taxon>Rhodobacterales</taxon>
        <taxon>Roseobacteraceae</taxon>
        <taxon>Litoreibacter</taxon>
    </lineage>
</organism>
<dbReference type="SUPFAM" id="SSF51120">
    <property type="entry name" value="beta-Roll"/>
    <property type="match status" value="3"/>
</dbReference>
<dbReference type="PRINTS" id="PR00313">
    <property type="entry name" value="CABNDNGRPT"/>
</dbReference>
<dbReference type="HOGENOM" id="CLU_396285_0_0_5"/>
<dbReference type="SUPFAM" id="SSF52266">
    <property type="entry name" value="SGNH hydrolase"/>
    <property type="match status" value="1"/>
</dbReference>
<name>S9QMI2_9RHOB</name>
<evidence type="ECO:0000313" key="5">
    <source>
        <dbReference type="EMBL" id="EPX80952.1"/>
    </source>
</evidence>
<dbReference type="EMBL" id="AONI01000006">
    <property type="protein sequence ID" value="EPX80952.1"/>
    <property type="molecule type" value="Genomic_DNA"/>
</dbReference>
<dbReference type="GO" id="GO:0005576">
    <property type="term" value="C:extracellular region"/>
    <property type="evidence" value="ECO:0007669"/>
    <property type="project" value="UniProtKB-SubCell"/>
</dbReference>
<dbReference type="OrthoDB" id="9342475at2"/>
<comment type="subcellular location">
    <subcellularLocation>
        <location evidence="1">Secreted</location>
    </subcellularLocation>
</comment>
<dbReference type="PROSITE" id="PS00330">
    <property type="entry name" value="HEMOLYSIN_CALCIUM"/>
    <property type="match status" value="2"/>
</dbReference>
<dbReference type="Proteomes" id="UP000015351">
    <property type="component" value="Unassembled WGS sequence"/>
</dbReference>
<evidence type="ECO:0000256" key="3">
    <source>
        <dbReference type="ARBA" id="ARBA00022801"/>
    </source>
</evidence>
<dbReference type="Pfam" id="PF00353">
    <property type="entry name" value="HemolysinCabind"/>
    <property type="match status" value="3"/>
</dbReference>
<dbReference type="GO" id="GO:0016788">
    <property type="term" value="F:hydrolase activity, acting on ester bonds"/>
    <property type="evidence" value="ECO:0007669"/>
    <property type="project" value="UniProtKB-ARBA"/>
</dbReference>
<accession>S9QMI2</accession>
<keyword evidence="6" id="KW-1185">Reference proteome</keyword>
<feature type="domain" description="Sialate O-acetylesterase" evidence="4">
    <location>
        <begin position="96"/>
        <end position="223"/>
    </location>
</feature>
<protein>
    <recommendedName>
        <fullName evidence="4">Sialate O-acetylesterase domain-containing protein</fullName>
    </recommendedName>
</protein>
<evidence type="ECO:0000256" key="1">
    <source>
        <dbReference type="ARBA" id="ARBA00004613"/>
    </source>
</evidence>
<dbReference type="InterPro" id="IPR050557">
    <property type="entry name" value="RTX_toxin/Mannuronan_C5-epim"/>
</dbReference>
<keyword evidence="3" id="KW-0378">Hydrolase</keyword>
<dbReference type="PANTHER" id="PTHR38340:SF1">
    <property type="entry name" value="S-LAYER PROTEIN"/>
    <property type="match status" value="1"/>
</dbReference>
<dbReference type="PANTHER" id="PTHR38340">
    <property type="entry name" value="S-LAYER PROTEIN"/>
    <property type="match status" value="1"/>
</dbReference>
<gene>
    <name evidence="5" type="ORF">thalar_00397</name>
</gene>
<dbReference type="InterPro" id="IPR018511">
    <property type="entry name" value="Hemolysin-typ_Ca-bd_CS"/>
</dbReference>
<dbReference type="AlphaFoldDB" id="S9QMI2"/>
<dbReference type="Gene3D" id="3.40.50.1110">
    <property type="entry name" value="SGNH hydrolase"/>
    <property type="match status" value="1"/>
</dbReference>
<dbReference type="eggNOG" id="COG2931">
    <property type="taxonomic scope" value="Bacteria"/>
</dbReference>
<proteinExistence type="predicted"/>
<evidence type="ECO:0000256" key="2">
    <source>
        <dbReference type="ARBA" id="ARBA00022525"/>
    </source>
</evidence>
<dbReference type="RefSeq" id="WP_021101472.1">
    <property type="nucleotide sequence ID" value="NZ_KE557312.1"/>
</dbReference>
<sequence length="695" mass="74814">MIAHFVLAGQSNIDQWFHVDDGSALKAFKEAFLALNPRYTDVQLFDAARGGSALLSGSASQYAGVRAPGDVDLFERISQNYWYDETNGEAGPNLSLFQSRIEAATATGVEFLGVIWAQGEADTTYVGENGGDEYTEALAFVLEKLADASNTPNIYIQALGDRAFYSERLHGGTNAIRDAQQFVAESSDTIMLATTTFDLELRDSVHLTAEAYEAAATRMAVAISTGEVSPAVDHAILSDPNTILIQLRLMQDQRFSGAFDLGGFSLIENGEEIQIASATITPSGLLRVETFTELSNPVISYGAVNKSVTMQTDDFIYVTGPNGIVPILPFELEVAPPSLDTAEIDGRLYVQGGVFNDLVIGLSGDDYLYGNAGDDILIGGWGRDRLYGGAGSDTFVLSADSCTDIVYDFDITEDAIGLQGYSQAEITFRPYGDRDLDIRTLDGQRIVLRNVSYESADDIRFNMLGTDASNELVGSAKDDQIYAYGGDDWINSGAGYDQITVGTGSDTVSFGTGFDTNIVHDFDVENDTILLTDFFVTSLTVAQSEGGDLELRSPDGDLLILSGIALADLDLVNIIDARPEIAIVSGTDNNDVLRGSAANDLINGYGGTDRLYGEGGSDVFVFDTGSGLNIVYDFVQGQDRILVDGQNFESLTITAYKATDAEIRLDSGDRLVLRDVDHSTVSADDFVFSVPDEFI</sequence>